<dbReference type="InterPro" id="IPR050950">
    <property type="entry name" value="HTH-type_LysR_regulators"/>
</dbReference>
<evidence type="ECO:0000313" key="7">
    <source>
        <dbReference type="Proteomes" id="UP000252479"/>
    </source>
</evidence>
<dbReference type="InterPro" id="IPR005119">
    <property type="entry name" value="LysR_subst-bd"/>
</dbReference>
<evidence type="ECO:0000259" key="5">
    <source>
        <dbReference type="PROSITE" id="PS50931"/>
    </source>
</evidence>
<dbReference type="FunFam" id="1.10.10.10:FF:000001">
    <property type="entry name" value="LysR family transcriptional regulator"/>
    <property type="match status" value="1"/>
</dbReference>
<dbReference type="SUPFAM" id="SSF46785">
    <property type="entry name" value="Winged helix' DNA-binding domain"/>
    <property type="match status" value="1"/>
</dbReference>
<dbReference type="AlphaFoldDB" id="A0A368LGV1"/>
<dbReference type="GeneID" id="303189374"/>
<dbReference type="InterPro" id="IPR036390">
    <property type="entry name" value="WH_DNA-bd_sf"/>
</dbReference>
<sequence length="293" mass="32865">MRFSIEQLQAFVASAEQGSFSAAARHLGKAQSVVSAAIANLEADLNLSLFDRSTRSPRLTVHGEALLVRAKRILNECGTFLSAADAYQIGLEEKITLVIESMAMTHSVAQALAQFEQAYPLVEIEILHVHEGDILDFIRQGRAQLAIMQQLEFLYPGEIEVYGLGLLEFWCVTGMHHPLSNQKQVTWQMLESHRQFLIAGRYGQDAPRWRVSDQVWRTESAYSTIPLLQRGLGWASLPAQLVSDFVDAKQLKRLDLAFESQPWKQGIDIIWSTQHPQGPATRTLLAELKSINL</sequence>
<dbReference type="Proteomes" id="UP000252479">
    <property type="component" value="Unassembled WGS sequence"/>
</dbReference>
<reference evidence="6 7" key="1">
    <citation type="journal article" date="2017" name="Elife">
        <title>Extensive horizontal gene transfer in cheese-associated bacteria.</title>
        <authorList>
            <person name="Bonham K.S."/>
            <person name="Wolfe B.E."/>
            <person name="Dutton R.J."/>
        </authorList>
    </citation>
    <scope>NUCLEOTIDE SEQUENCE [LARGE SCALE GENOMIC DNA]</scope>
    <source>
        <strain evidence="6 7">JB196</strain>
    </source>
</reference>
<feature type="domain" description="HTH lysR-type" evidence="5">
    <location>
        <begin position="3"/>
        <end position="60"/>
    </location>
</feature>
<name>A0A368LGV1_9VIBR</name>
<dbReference type="InterPro" id="IPR036388">
    <property type="entry name" value="WH-like_DNA-bd_sf"/>
</dbReference>
<evidence type="ECO:0000256" key="4">
    <source>
        <dbReference type="ARBA" id="ARBA00023163"/>
    </source>
</evidence>
<dbReference type="SUPFAM" id="SSF53850">
    <property type="entry name" value="Periplasmic binding protein-like II"/>
    <property type="match status" value="1"/>
</dbReference>
<comment type="caution">
    <text evidence="6">The sequence shown here is derived from an EMBL/GenBank/DDBJ whole genome shotgun (WGS) entry which is preliminary data.</text>
</comment>
<organism evidence="6 7">
    <name type="scientific">Vibrio casei</name>
    <dbReference type="NCBI Taxonomy" id="673372"/>
    <lineage>
        <taxon>Bacteria</taxon>
        <taxon>Pseudomonadati</taxon>
        <taxon>Pseudomonadota</taxon>
        <taxon>Gammaproteobacteria</taxon>
        <taxon>Vibrionales</taxon>
        <taxon>Vibrionaceae</taxon>
        <taxon>Vibrio</taxon>
    </lineage>
</organism>
<dbReference type="EMBL" id="QPGL01000002">
    <property type="protein sequence ID" value="RCS69928.1"/>
    <property type="molecule type" value="Genomic_DNA"/>
</dbReference>
<dbReference type="PANTHER" id="PTHR30419">
    <property type="entry name" value="HTH-TYPE TRANSCRIPTIONAL REGULATOR YBHD"/>
    <property type="match status" value="1"/>
</dbReference>
<evidence type="ECO:0000256" key="3">
    <source>
        <dbReference type="ARBA" id="ARBA00023125"/>
    </source>
</evidence>
<dbReference type="GO" id="GO:0003700">
    <property type="term" value="F:DNA-binding transcription factor activity"/>
    <property type="evidence" value="ECO:0007669"/>
    <property type="project" value="InterPro"/>
</dbReference>
<keyword evidence="2" id="KW-0805">Transcription regulation</keyword>
<dbReference type="GO" id="GO:0003677">
    <property type="term" value="F:DNA binding"/>
    <property type="evidence" value="ECO:0007669"/>
    <property type="project" value="UniProtKB-KW"/>
</dbReference>
<dbReference type="GO" id="GO:0005829">
    <property type="term" value="C:cytosol"/>
    <property type="evidence" value="ECO:0007669"/>
    <property type="project" value="TreeGrafter"/>
</dbReference>
<dbReference type="PROSITE" id="PS50931">
    <property type="entry name" value="HTH_LYSR"/>
    <property type="match status" value="1"/>
</dbReference>
<dbReference type="OrthoDB" id="196624at2"/>
<evidence type="ECO:0000256" key="2">
    <source>
        <dbReference type="ARBA" id="ARBA00023015"/>
    </source>
</evidence>
<evidence type="ECO:0000256" key="1">
    <source>
        <dbReference type="ARBA" id="ARBA00009437"/>
    </source>
</evidence>
<gene>
    <name evidence="6" type="ORF">CIK83_10610</name>
</gene>
<dbReference type="RefSeq" id="WP_086960300.1">
    <property type="nucleotide sequence ID" value="NZ_AP018681.1"/>
</dbReference>
<dbReference type="Pfam" id="PF03466">
    <property type="entry name" value="LysR_substrate"/>
    <property type="match status" value="1"/>
</dbReference>
<dbReference type="CDD" id="cd05466">
    <property type="entry name" value="PBP2_LTTR_substrate"/>
    <property type="match status" value="1"/>
</dbReference>
<accession>A0A368LGV1</accession>
<dbReference type="Pfam" id="PF00126">
    <property type="entry name" value="HTH_1"/>
    <property type="match status" value="1"/>
</dbReference>
<dbReference type="Gene3D" id="3.40.190.290">
    <property type="match status" value="1"/>
</dbReference>
<protein>
    <submittedName>
        <fullName evidence="6">LysR family transcriptional regulator</fullName>
    </submittedName>
</protein>
<keyword evidence="7" id="KW-1185">Reference proteome</keyword>
<proteinExistence type="inferred from homology"/>
<dbReference type="InterPro" id="IPR000847">
    <property type="entry name" value="LysR_HTH_N"/>
</dbReference>
<dbReference type="PANTHER" id="PTHR30419:SF30">
    <property type="entry name" value="LYSR FAMILY TRANSCRIPTIONAL REGULATOR"/>
    <property type="match status" value="1"/>
</dbReference>
<dbReference type="PRINTS" id="PR00039">
    <property type="entry name" value="HTHLYSR"/>
</dbReference>
<evidence type="ECO:0000313" key="6">
    <source>
        <dbReference type="EMBL" id="RCS69928.1"/>
    </source>
</evidence>
<comment type="similarity">
    <text evidence="1">Belongs to the LysR transcriptional regulatory family.</text>
</comment>
<keyword evidence="3" id="KW-0238">DNA-binding</keyword>
<keyword evidence="4" id="KW-0804">Transcription</keyword>
<dbReference type="Gene3D" id="1.10.10.10">
    <property type="entry name" value="Winged helix-like DNA-binding domain superfamily/Winged helix DNA-binding domain"/>
    <property type="match status" value="1"/>
</dbReference>